<dbReference type="PANTHER" id="PTHR43690">
    <property type="entry name" value="NARDILYSIN"/>
    <property type="match status" value="1"/>
</dbReference>
<dbReference type="InterPro" id="IPR007863">
    <property type="entry name" value="Peptidase_M16_C"/>
</dbReference>
<keyword evidence="5" id="KW-0378">Hydrolase</keyword>
<keyword evidence="3" id="KW-0645">Protease</keyword>
<organism evidence="11 12">
    <name type="scientific">Sphingomonas oligophenolica</name>
    <dbReference type="NCBI Taxonomy" id="301154"/>
    <lineage>
        <taxon>Bacteria</taxon>
        <taxon>Pseudomonadati</taxon>
        <taxon>Pseudomonadota</taxon>
        <taxon>Alphaproteobacteria</taxon>
        <taxon>Sphingomonadales</taxon>
        <taxon>Sphingomonadaceae</taxon>
        <taxon>Sphingomonas</taxon>
    </lineage>
</organism>
<sequence length="972" mass="104371">MYAFQRGLRLSLIASLLVGLPLFGLSPVASGQSVAPSAEVSAPSRNIADRSAWLYVGSDIAHDPAWRFGTLTNGLRYAVRKNGVPPGQVSIRVRIDAGSLMEEDSERGYAHLIEHLSFRGSEYVPDGDTIRVWQRLGVTFGSDSNAETNATETVYKLDLPSATEASLDESMKILAGMVAKPRITQAALDGERPAVLAERREGLGPQSRFADASDALFYAGQRRGDRAVIGKLETLEAATPAAVQAFHDRWYRPERVVVSIAGDLDPALFERLVAKYFGAWRGVGPAPVEPDFGKPDPTKPATAAIVEPGLPTTVVMSVVRPWHFKNDTLIMNQERMVDTIAVAVINRRLEARARAGGSYVAAGVANDDLARSANVTQVRIAPIGDDWEAALKDVRAVIADAQANPPSQAEIDRELADQDVAMKTMVETMPADPGNKLADSLVEAVNIRETTTSSVVIRDAFLDARRKKMFTPARVLAATRRVFTGDATRAIVTTPKPDSGAQVRLAAALGADVKGMAGARTAQAAVDFSKLPRLGPPATIVSRDKVAPFGIDRVVLSNGVRMLVYSTTTETDRVYVRVRFGGGYNALPADHDAPVWAADMALVAGGIGKLNQGDLDQMTAGRQIGLDFGVDDDAFQFSALTSRRDLADQLKLIAAKLEAPAWDPAPLARAKSLVLTNYAGMSASPDGVLSRDLDGLLHSGDPRWQTPSPEQINGTTPDSFRALWAPLLAAGPIEVQVFGDVNADEAIKAVTRTIGALKPRGIDLPPAPPVRFPAHDTTPLVRTHDGPDSQAAAVIAWPTGGGVDGIADSRRLDVLAAVFSNRLFDRLRMEAKASYSPNVSSSWPIGLPSGGRIVAVGQVAPANVPLFFKLAREIAADLVANPISDDELKRTVGPMTQSLIRQSTSNQFWMVQLRGATYDPRRLDAFRRVLADVTNVTAAQLQETAQKYLRPDRDWTMEVVPKSVASTIAAAR</sequence>
<evidence type="ECO:0000256" key="4">
    <source>
        <dbReference type="ARBA" id="ARBA00022723"/>
    </source>
</evidence>
<keyword evidence="4" id="KW-0479">Metal-binding</keyword>
<keyword evidence="7" id="KW-0482">Metalloprotease</keyword>
<dbReference type="PANTHER" id="PTHR43690:SF17">
    <property type="entry name" value="PROTEIN YHJJ"/>
    <property type="match status" value="1"/>
</dbReference>
<keyword evidence="12" id="KW-1185">Reference proteome</keyword>
<evidence type="ECO:0000256" key="2">
    <source>
        <dbReference type="ARBA" id="ARBA00007261"/>
    </source>
</evidence>
<comment type="cofactor">
    <cofactor evidence="1">
        <name>Zn(2+)</name>
        <dbReference type="ChEBI" id="CHEBI:29105"/>
    </cofactor>
</comment>
<evidence type="ECO:0000256" key="8">
    <source>
        <dbReference type="RuleBase" id="RU004447"/>
    </source>
</evidence>
<evidence type="ECO:0000259" key="9">
    <source>
        <dbReference type="Pfam" id="PF00675"/>
    </source>
</evidence>
<evidence type="ECO:0000256" key="6">
    <source>
        <dbReference type="ARBA" id="ARBA00022833"/>
    </source>
</evidence>
<feature type="domain" description="Peptidase M16 C-terminal" evidence="10">
    <location>
        <begin position="239"/>
        <end position="414"/>
    </location>
</feature>
<evidence type="ECO:0000313" key="12">
    <source>
        <dbReference type="Proteomes" id="UP001419910"/>
    </source>
</evidence>
<reference evidence="11 12" key="1">
    <citation type="submission" date="2024-05" db="EMBL/GenBank/DDBJ databases">
        <authorList>
            <person name="Liu Q."/>
            <person name="Xin Y.-H."/>
        </authorList>
    </citation>
    <scope>NUCLEOTIDE SEQUENCE [LARGE SCALE GENOMIC DNA]</scope>
    <source>
        <strain evidence="11 12">CGMCC 1.10181</strain>
    </source>
</reference>
<dbReference type="Gene3D" id="3.30.830.10">
    <property type="entry name" value="Metalloenzyme, LuxS/M16 peptidase-like"/>
    <property type="match status" value="3"/>
</dbReference>
<evidence type="ECO:0000256" key="5">
    <source>
        <dbReference type="ARBA" id="ARBA00022801"/>
    </source>
</evidence>
<dbReference type="Pfam" id="PF05193">
    <property type="entry name" value="Peptidase_M16_C"/>
    <property type="match status" value="2"/>
</dbReference>
<dbReference type="RefSeq" id="WP_343888216.1">
    <property type="nucleotide sequence ID" value="NZ_BAAAEH010000007.1"/>
</dbReference>
<comment type="similarity">
    <text evidence="2 8">Belongs to the peptidase M16 family.</text>
</comment>
<accession>A0ABU9Y9T4</accession>
<evidence type="ECO:0000256" key="1">
    <source>
        <dbReference type="ARBA" id="ARBA00001947"/>
    </source>
</evidence>
<comment type="caution">
    <text evidence="11">The sequence shown here is derived from an EMBL/GenBank/DDBJ whole genome shotgun (WGS) entry which is preliminary data.</text>
</comment>
<gene>
    <name evidence="11" type="ORF">ABC974_23275</name>
</gene>
<evidence type="ECO:0000256" key="3">
    <source>
        <dbReference type="ARBA" id="ARBA00022670"/>
    </source>
</evidence>
<dbReference type="Pfam" id="PF00675">
    <property type="entry name" value="Peptidase_M16"/>
    <property type="match status" value="1"/>
</dbReference>
<keyword evidence="6" id="KW-0862">Zinc</keyword>
<proteinExistence type="inferred from homology"/>
<dbReference type="InterPro" id="IPR001431">
    <property type="entry name" value="Pept_M16_Zn_BS"/>
</dbReference>
<dbReference type="InterPro" id="IPR011249">
    <property type="entry name" value="Metalloenz_LuxS/M16"/>
</dbReference>
<dbReference type="InterPro" id="IPR011765">
    <property type="entry name" value="Pept_M16_N"/>
</dbReference>
<feature type="domain" description="Peptidase M16 C-terminal" evidence="10">
    <location>
        <begin position="718"/>
        <end position="891"/>
    </location>
</feature>
<dbReference type="PROSITE" id="PS00143">
    <property type="entry name" value="INSULINASE"/>
    <property type="match status" value="1"/>
</dbReference>
<name>A0ABU9Y9T4_9SPHN</name>
<evidence type="ECO:0000313" key="11">
    <source>
        <dbReference type="EMBL" id="MEN2792568.1"/>
    </source>
</evidence>
<evidence type="ECO:0000256" key="7">
    <source>
        <dbReference type="ARBA" id="ARBA00023049"/>
    </source>
</evidence>
<dbReference type="EMBL" id="JBDIME010000030">
    <property type="protein sequence ID" value="MEN2792568.1"/>
    <property type="molecule type" value="Genomic_DNA"/>
</dbReference>
<protein>
    <submittedName>
        <fullName evidence="11">Insulinase family protein</fullName>
    </submittedName>
</protein>
<dbReference type="InterPro" id="IPR050626">
    <property type="entry name" value="Peptidase_M16"/>
</dbReference>
<feature type="domain" description="Peptidase M16 N-terminal" evidence="9">
    <location>
        <begin position="87"/>
        <end position="200"/>
    </location>
</feature>
<dbReference type="SUPFAM" id="SSF63411">
    <property type="entry name" value="LuxS/MPP-like metallohydrolase"/>
    <property type="match status" value="3"/>
</dbReference>
<evidence type="ECO:0000259" key="10">
    <source>
        <dbReference type="Pfam" id="PF05193"/>
    </source>
</evidence>
<dbReference type="Proteomes" id="UP001419910">
    <property type="component" value="Unassembled WGS sequence"/>
</dbReference>